<dbReference type="PANTHER" id="PTHR43240">
    <property type="entry name" value="1,4-DIHYDROXY-2-NAPHTHOYL-COA THIOESTERASE 1"/>
    <property type="match status" value="1"/>
</dbReference>
<dbReference type="SUPFAM" id="SSF54637">
    <property type="entry name" value="Thioesterase/thiol ester dehydrase-isomerase"/>
    <property type="match status" value="1"/>
</dbReference>
<evidence type="ECO:0000259" key="2">
    <source>
        <dbReference type="Pfam" id="PF03061"/>
    </source>
</evidence>
<sequence>MALRADITLESLNQRSEGHLPGYMGIEILAVEDGALRSRMPIQPMHLAPNGYLHAASVVALADTSCGYATVAHLPDGAQSFTTIELKSNHLGTAREGAIACTATVAHLGRNTQVWDAVVIDETTGKTIALFRCTQMVLWPRPKA</sequence>
<dbReference type="Pfam" id="PF03061">
    <property type="entry name" value="4HBT"/>
    <property type="match status" value="1"/>
</dbReference>
<dbReference type="GO" id="GO:0061522">
    <property type="term" value="F:1,4-dihydroxy-2-naphthoyl-CoA thioesterase activity"/>
    <property type="evidence" value="ECO:0007669"/>
    <property type="project" value="TreeGrafter"/>
</dbReference>
<name>A0A1H1YU43_9GAMM</name>
<organism evidence="3 4">
    <name type="scientific">Halopseudomonas xinjiangensis</name>
    <dbReference type="NCBI Taxonomy" id="487184"/>
    <lineage>
        <taxon>Bacteria</taxon>
        <taxon>Pseudomonadati</taxon>
        <taxon>Pseudomonadota</taxon>
        <taxon>Gammaproteobacteria</taxon>
        <taxon>Pseudomonadales</taxon>
        <taxon>Pseudomonadaceae</taxon>
        <taxon>Halopseudomonas</taxon>
    </lineage>
</organism>
<dbReference type="InterPro" id="IPR029069">
    <property type="entry name" value="HotDog_dom_sf"/>
</dbReference>
<dbReference type="AlphaFoldDB" id="A0A1H1YU43"/>
<dbReference type="STRING" id="487184.SAMN05216421_3268"/>
<keyword evidence="1" id="KW-0378">Hydrolase</keyword>
<dbReference type="Gene3D" id="3.10.129.10">
    <property type="entry name" value="Hotdog Thioesterase"/>
    <property type="match status" value="1"/>
</dbReference>
<gene>
    <name evidence="3" type="ORF">SAMN05216421_3268</name>
</gene>
<evidence type="ECO:0000256" key="1">
    <source>
        <dbReference type="ARBA" id="ARBA00022801"/>
    </source>
</evidence>
<dbReference type="RefSeq" id="WP_172829843.1">
    <property type="nucleotide sequence ID" value="NZ_LT629736.1"/>
</dbReference>
<dbReference type="CDD" id="cd03443">
    <property type="entry name" value="PaaI_thioesterase"/>
    <property type="match status" value="1"/>
</dbReference>
<dbReference type="NCBIfam" id="TIGR00369">
    <property type="entry name" value="unchar_dom_1"/>
    <property type="match status" value="1"/>
</dbReference>
<accession>A0A1H1YU43</accession>
<dbReference type="InterPro" id="IPR006683">
    <property type="entry name" value="Thioestr_dom"/>
</dbReference>
<evidence type="ECO:0000313" key="3">
    <source>
        <dbReference type="EMBL" id="SDT24809.1"/>
    </source>
</evidence>
<dbReference type="PANTHER" id="PTHR43240:SF8">
    <property type="entry name" value="PHENYLACETIC ACID DEGRADATION-RELATED PROTEIN"/>
    <property type="match status" value="1"/>
</dbReference>
<feature type="domain" description="Thioesterase" evidence="2">
    <location>
        <begin position="50"/>
        <end position="126"/>
    </location>
</feature>
<proteinExistence type="predicted"/>
<dbReference type="EMBL" id="LT629736">
    <property type="protein sequence ID" value="SDT24809.1"/>
    <property type="molecule type" value="Genomic_DNA"/>
</dbReference>
<evidence type="ECO:0000313" key="4">
    <source>
        <dbReference type="Proteomes" id="UP000243207"/>
    </source>
</evidence>
<reference evidence="4" key="1">
    <citation type="submission" date="2016-10" db="EMBL/GenBank/DDBJ databases">
        <authorList>
            <person name="Varghese N."/>
            <person name="Submissions S."/>
        </authorList>
    </citation>
    <scope>NUCLEOTIDE SEQUENCE [LARGE SCALE GENOMIC DNA]</scope>
    <source>
        <strain evidence="4">NRRL B-51270</strain>
    </source>
</reference>
<dbReference type="InterPro" id="IPR003736">
    <property type="entry name" value="PAAI_dom"/>
</dbReference>
<dbReference type="GO" id="GO:0005829">
    <property type="term" value="C:cytosol"/>
    <property type="evidence" value="ECO:0007669"/>
    <property type="project" value="TreeGrafter"/>
</dbReference>
<protein>
    <submittedName>
        <fullName evidence="3">Uncharacterized domain 1-containing protein</fullName>
    </submittedName>
</protein>
<dbReference type="Proteomes" id="UP000243207">
    <property type="component" value="Chromosome I"/>
</dbReference>
<keyword evidence="4" id="KW-1185">Reference proteome</keyword>